<organism evidence="2 3">
    <name type="scientific">Penicillium bovifimosum</name>
    <dbReference type="NCBI Taxonomy" id="126998"/>
    <lineage>
        <taxon>Eukaryota</taxon>
        <taxon>Fungi</taxon>
        <taxon>Dikarya</taxon>
        <taxon>Ascomycota</taxon>
        <taxon>Pezizomycotina</taxon>
        <taxon>Eurotiomycetes</taxon>
        <taxon>Eurotiomycetidae</taxon>
        <taxon>Eurotiales</taxon>
        <taxon>Aspergillaceae</taxon>
        <taxon>Penicillium</taxon>
    </lineage>
</organism>
<name>A0A9W9KVJ1_9EURO</name>
<evidence type="ECO:0000256" key="1">
    <source>
        <dbReference type="SAM" id="MobiDB-lite"/>
    </source>
</evidence>
<dbReference type="RefSeq" id="XP_056517818.1">
    <property type="nucleotide sequence ID" value="XM_056670019.1"/>
</dbReference>
<dbReference type="GeneID" id="81409189"/>
<reference evidence="2" key="2">
    <citation type="journal article" date="2023" name="IMA Fungus">
        <title>Comparative genomic study of the Penicillium genus elucidates a diverse pangenome and 15 lateral gene transfer events.</title>
        <authorList>
            <person name="Petersen C."/>
            <person name="Sorensen T."/>
            <person name="Nielsen M.R."/>
            <person name="Sondergaard T.E."/>
            <person name="Sorensen J.L."/>
            <person name="Fitzpatrick D.A."/>
            <person name="Frisvad J.C."/>
            <person name="Nielsen K.L."/>
        </authorList>
    </citation>
    <scope>NUCLEOTIDE SEQUENCE</scope>
    <source>
        <strain evidence="2">IBT 22155</strain>
    </source>
</reference>
<evidence type="ECO:0000313" key="2">
    <source>
        <dbReference type="EMBL" id="KAJ5121314.1"/>
    </source>
</evidence>
<accession>A0A9W9KVJ1</accession>
<dbReference type="OrthoDB" id="4355879at2759"/>
<keyword evidence="3" id="KW-1185">Reference proteome</keyword>
<protein>
    <submittedName>
        <fullName evidence="2">Uncharacterized protein</fullName>
    </submittedName>
</protein>
<dbReference type="Proteomes" id="UP001149079">
    <property type="component" value="Unassembled WGS sequence"/>
</dbReference>
<gene>
    <name evidence="2" type="ORF">N7515_009275</name>
</gene>
<feature type="region of interest" description="Disordered" evidence="1">
    <location>
        <begin position="141"/>
        <end position="160"/>
    </location>
</feature>
<sequence length="160" mass="17422">MVRVAMAPPHPSRSRSSYVGVLVGTSVHVSVTDLQLTDYSSNPLEILHSHHLIAAMALHYNMVVSNRWWHLNHHLGLYLSPAAAANAATVHPMEDFMPVEGIEAYVGVSVGTSVHVSLHIAPRMDEESVPFPLLLLPPMAPTASPPSRLSWREAAPYPSP</sequence>
<comment type="caution">
    <text evidence="2">The sequence shown here is derived from an EMBL/GenBank/DDBJ whole genome shotgun (WGS) entry which is preliminary data.</text>
</comment>
<dbReference type="AlphaFoldDB" id="A0A9W9KVJ1"/>
<reference evidence="2" key="1">
    <citation type="submission" date="2022-11" db="EMBL/GenBank/DDBJ databases">
        <authorList>
            <person name="Petersen C."/>
        </authorList>
    </citation>
    <scope>NUCLEOTIDE SEQUENCE</scope>
    <source>
        <strain evidence="2">IBT 22155</strain>
    </source>
</reference>
<evidence type="ECO:0000313" key="3">
    <source>
        <dbReference type="Proteomes" id="UP001149079"/>
    </source>
</evidence>
<proteinExistence type="predicted"/>
<dbReference type="EMBL" id="JAPQKL010000007">
    <property type="protein sequence ID" value="KAJ5121314.1"/>
    <property type="molecule type" value="Genomic_DNA"/>
</dbReference>